<evidence type="ECO:0000259" key="2">
    <source>
        <dbReference type="SMART" id="SM00903"/>
    </source>
</evidence>
<evidence type="ECO:0000256" key="1">
    <source>
        <dbReference type="SAM" id="MobiDB-lite"/>
    </source>
</evidence>
<accession>A0A5C8NQN5</accession>
<dbReference type="AlphaFoldDB" id="A0A5C8NQN5"/>
<dbReference type="SMART" id="SM00903">
    <property type="entry name" value="Flavin_Reduct"/>
    <property type="match status" value="1"/>
</dbReference>
<dbReference type="InterPro" id="IPR002563">
    <property type="entry name" value="Flavin_Rdtase-like_dom"/>
</dbReference>
<dbReference type="Proteomes" id="UP000321571">
    <property type="component" value="Unassembled WGS sequence"/>
</dbReference>
<sequence>MTIHSEHPFVPPEGDRDPVRRLRGRLPAPVTVWAAGTGRERRGLTVSSVIVAAGDPARVLGLVDEESPLWDPPPTTVTVNVLAAGHEYLADAFAGTVPSPGGPFTQGEWSDSEWGPVLAGSAGWIGVRLDPEPPRHVGWGLLLEGTVEHVEPGGEEALVHVRGRYKPGR</sequence>
<evidence type="ECO:0000313" key="3">
    <source>
        <dbReference type="EMBL" id="TXL63191.1"/>
    </source>
</evidence>
<dbReference type="GO" id="GO:0010181">
    <property type="term" value="F:FMN binding"/>
    <property type="evidence" value="ECO:0007669"/>
    <property type="project" value="InterPro"/>
</dbReference>
<organism evidence="3 4">
    <name type="scientific">Aeromicrobium terrae</name>
    <dbReference type="NCBI Taxonomy" id="2498846"/>
    <lineage>
        <taxon>Bacteria</taxon>
        <taxon>Bacillati</taxon>
        <taxon>Actinomycetota</taxon>
        <taxon>Actinomycetes</taxon>
        <taxon>Propionibacteriales</taxon>
        <taxon>Nocardioidaceae</taxon>
        <taxon>Aeromicrobium</taxon>
    </lineage>
</organism>
<gene>
    <name evidence="3" type="ORF">FHP06_02905</name>
</gene>
<dbReference type="EMBL" id="VDUX01000001">
    <property type="protein sequence ID" value="TXL63191.1"/>
    <property type="molecule type" value="Genomic_DNA"/>
</dbReference>
<dbReference type="InterPro" id="IPR012349">
    <property type="entry name" value="Split_barrel_FMN-bd"/>
</dbReference>
<dbReference type="RefSeq" id="WP_147683575.1">
    <property type="nucleotide sequence ID" value="NZ_VDUX01000001.1"/>
</dbReference>
<protein>
    <submittedName>
        <fullName evidence="3">Flavin reductase</fullName>
    </submittedName>
</protein>
<name>A0A5C8NQN5_9ACTN</name>
<evidence type="ECO:0000313" key="4">
    <source>
        <dbReference type="Proteomes" id="UP000321571"/>
    </source>
</evidence>
<dbReference type="SUPFAM" id="SSF50475">
    <property type="entry name" value="FMN-binding split barrel"/>
    <property type="match status" value="1"/>
</dbReference>
<reference evidence="3 4" key="1">
    <citation type="submission" date="2019-06" db="EMBL/GenBank/DDBJ databases">
        <title>Aeromicrobium sp. nov., isolated from a maize field.</title>
        <authorList>
            <person name="Lin S.-Y."/>
            <person name="Tsai C.-F."/>
            <person name="Young C.-C."/>
        </authorList>
    </citation>
    <scope>NUCLEOTIDE SEQUENCE [LARGE SCALE GENOMIC DNA]</scope>
    <source>
        <strain evidence="3 4">CC-CFT486</strain>
    </source>
</reference>
<feature type="domain" description="Flavin reductase like" evidence="2">
    <location>
        <begin position="23"/>
        <end position="167"/>
    </location>
</feature>
<comment type="caution">
    <text evidence="3">The sequence shown here is derived from an EMBL/GenBank/DDBJ whole genome shotgun (WGS) entry which is preliminary data.</text>
</comment>
<dbReference type="GO" id="GO:0016646">
    <property type="term" value="F:oxidoreductase activity, acting on the CH-NH group of donors, NAD or NADP as acceptor"/>
    <property type="evidence" value="ECO:0007669"/>
    <property type="project" value="UniProtKB-ARBA"/>
</dbReference>
<keyword evidence="4" id="KW-1185">Reference proteome</keyword>
<dbReference type="Pfam" id="PF01613">
    <property type="entry name" value="Flavin_Reduct"/>
    <property type="match status" value="1"/>
</dbReference>
<feature type="compositionally biased region" description="Basic and acidic residues" evidence="1">
    <location>
        <begin position="1"/>
        <end position="20"/>
    </location>
</feature>
<feature type="region of interest" description="Disordered" evidence="1">
    <location>
        <begin position="1"/>
        <end position="21"/>
    </location>
</feature>
<dbReference type="Gene3D" id="2.30.110.10">
    <property type="entry name" value="Electron Transport, Fmn-binding Protein, Chain A"/>
    <property type="match status" value="1"/>
</dbReference>
<dbReference type="OrthoDB" id="3394673at2"/>
<proteinExistence type="predicted"/>